<dbReference type="GO" id="GO:0051536">
    <property type="term" value="F:iron-sulfur cluster binding"/>
    <property type="evidence" value="ECO:0007669"/>
    <property type="project" value="UniProtKB-KW"/>
</dbReference>
<dbReference type="KEGG" id="tai:Taci_0391"/>
<dbReference type="InterPro" id="IPR002586">
    <property type="entry name" value="CobQ/CobB/MinD/ParA_Nub-bd_dom"/>
</dbReference>
<sequence length="296" mass="31916">MNPLEIAVVSGKGGTGKTTVSSALAAALKGDCVLCDADVNVPDLWILLRPRILEREDFMGQEKAEMRRHLCEGCGRCAAACRFDAIWLEDGEVRLDRRRCEGCGACAVVCPTGAISLSPSIQGDVFRSETDLGPFWHARLHPGGENSGRLVQLLRDRARKTGRELGKRWVLVDGPPGVACPAASAITGCQLALAVTEPSRSGLHDLRRLGELASRLRVPMAVVLNRSDLSEEGAQAVRRTCDEMGWPLLAEIPFDQEIARDLAMARIPSAPLAKAIQAIKEGMEDLLGEDAVEEGE</sequence>
<feature type="domain" description="4Fe-4S ferredoxin-type" evidence="4">
    <location>
        <begin position="91"/>
        <end position="120"/>
    </location>
</feature>
<dbReference type="STRING" id="525903.Taci_0391"/>
<dbReference type="SUPFAM" id="SSF52540">
    <property type="entry name" value="P-loop containing nucleoside triphosphate hydrolases"/>
    <property type="match status" value="1"/>
</dbReference>
<dbReference type="Gene3D" id="3.40.50.300">
    <property type="entry name" value="P-loop containing nucleotide triphosphate hydrolases"/>
    <property type="match status" value="1"/>
</dbReference>
<evidence type="ECO:0000256" key="1">
    <source>
        <dbReference type="ARBA" id="ARBA00022723"/>
    </source>
</evidence>
<dbReference type="Pfam" id="PF01656">
    <property type="entry name" value="CbiA"/>
    <property type="match status" value="1"/>
</dbReference>
<keyword evidence="3" id="KW-0411">Iron-sulfur</keyword>
<proteinExistence type="predicted"/>
<dbReference type="PANTHER" id="PTHR43534">
    <property type="entry name" value="MIND SUPERFAMILY P-LOOP ATPASE CONTAINING AN INSERTED FERREDOXIN DOMAIN"/>
    <property type="match status" value="1"/>
</dbReference>
<dbReference type="Gene3D" id="3.30.70.20">
    <property type="match status" value="1"/>
</dbReference>
<keyword evidence="6" id="KW-1185">Reference proteome</keyword>
<dbReference type="RefSeq" id="WP_012869144.1">
    <property type="nucleotide sequence ID" value="NC_013522.1"/>
</dbReference>
<dbReference type="GO" id="GO:0046872">
    <property type="term" value="F:metal ion binding"/>
    <property type="evidence" value="ECO:0007669"/>
    <property type="project" value="UniProtKB-KW"/>
</dbReference>
<dbReference type="CDD" id="cd03110">
    <property type="entry name" value="SIMIBI_bact_arch"/>
    <property type="match status" value="1"/>
</dbReference>
<dbReference type="InterPro" id="IPR027417">
    <property type="entry name" value="P-loop_NTPase"/>
</dbReference>
<protein>
    <submittedName>
        <fullName evidence="5">Cobyrinic acid ac-diamide synthase</fullName>
    </submittedName>
</protein>
<dbReference type="HOGENOM" id="CLU_067767_1_0_0"/>
<evidence type="ECO:0000256" key="2">
    <source>
        <dbReference type="ARBA" id="ARBA00023004"/>
    </source>
</evidence>
<dbReference type="Pfam" id="PF00037">
    <property type="entry name" value="Fer4"/>
    <property type="match status" value="2"/>
</dbReference>
<name>D1B8M5_THEAS</name>
<keyword evidence="1" id="KW-0479">Metal-binding</keyword>
<dbReference type="Proteomes" id="UP000002030">
    <property type="component" value="Chromosome"/>
</dbReference>
<evidence type="ECO:0000256" key="3">
    <source>
        <dbReference type="ARBA" id="ARBA00023014"/>
    </source>
</evidence>
<gene>
    <name evidence="5" type="ordered locus">Taci_0391</name>
</gene>
<keyword evidence="2" id="KW-0408">Iron</keyword>
<dbReference type="AlphaFoldDB" id="D1B8M5"/>
<reference evidence="5 6" key="1">
    <citation type="journal article" date="2009" name="Stand. Genomic Sci.">
        <title>Complete genome sequence of Thermanaerovibrio acidaminovorans type strain (Su883).</title>
        <authorList>
            <person name="Chovatia M."/>
            <person name="Sikorski J."/>
            <person name="Schroder M."/>
            <person name="Lapidus A."/>
            <person name="Nolan M."/>
            <person name="Tice H."/>
            <person name="Glavina Del Rio T."/>
            <person name="Copeland A."/>
            <person name="Cheng J.F."/>
            <person name="Lucas S."/>
            <person name="Chen F."/>
            <person name="Bruce D."/>
            <person name="Goodwin L."/>
            <person name="Pitluck S."/>
            <person name="Ivanova N."/>
            <person name="Mavromatis K."/>
            <person name="Ovchinnikova G."/>
            <person name="Pati A."/>
            <person name="Chen A."/>
            <person name="Palaniappan K."/>
            <person name="Land M."/>
            <person name="Hauser L."/>
            <person name="Chang Y.J."/>
            <person name="Jeffries C.D."/>
            <person name="Chain P."/>
            <person name="Saunders E."/>
            <person name="Detter J.C."/>
            <person name="Brettin T."/>
            <person name="Rohde M."/>
            <person name="Goker M."/>
            <person name="Spring S."/>
            <person name="Bristow J."/>
            <person name="Markowitz V."/>
            <person name="Hugenholtz P."/>
            <person name="Kyrpides N.C."/>
            <person name="Klenk H.P."/>
            <person name="Eisen J.A."/>
        </authorList>
    </citation>
    <scope>NUCLEOTIDE SEQUENCE [LARGE SCALE GENOMIC DNA]</scope>
    <source>
        <strain evidence="6">ATCC 49978 / DSM 6589 / Su883</strain>
    </source>
</reference>
<dbReference type="OrthoDB" id="9778602at2"/>
<feature type="domain" description="4Fe-4S ferredoxin-type" evidence="4">
    <location>
        <begin position="62"/>
        <end position="90"/>
    </location>
</feature>
<dbReference type="SUPFAM" id="SSF54862">
    <property type="entry name" value="4Fe-4S ferredoxins"/>
    <property type="match status" value="1"/>
</dbReference>
<accession>D1B8M5</accession>
<dbReference type="eggNOG" id="COG1149">
    <property type="taxonomic scope" value="Bacteria"/>
</dbReference>
<evidence type="ECO:0000259" key="4">
    <source>
        <dbReference type="PROSITE" id="PS51379"/>
    </source>
</evidence>
<dbReference type="InterPro" id="IPR017900">
    <property type="entry name" value="4Fe4S_Fe_S_CS"/>
</dbReference>
<dbReference type="EMBL" id="CP001818">
    <property type="protein sequence ID" value="ACZ18628.1"/>
    <property type="molecule type" value="Genomic_DNA"/>
</dbReference>
<dbReference type="EnsemblBacteria" id="ACZ18628">
    <property type="protein sequence ID" value="ACZ18628"/>
    <property type="gene ID" value="Taci_0391"/>
</dbReference>
<evidence type="ECO:0000313" key="5">
    <source>
        <dbReference type="EMBL" id="ACZ18628.1"/>
    </source>
</evidence>
<dbReference type="InterPro" id="IPR017896">
    <property type="entry name" value="4Fe4S_Fe-S-bd"/>
</dbReference>
<dbReference type="PATRIC" id="fig|525903.6.peg.395"/>
<dbReference type="PROSITE" id="PS51379">
    <property type="entry name" value="4FE4S_FER_2"/>
    <property type="match status" value="2"/>
</dbReference>
<organism evidence="5 6">
    <name type="scientific">Thermanaerovibrio acidaminovorans (strain ATCC 49978 / DSM 6589 / Su883)</name>
    <name type="common">Selenomonas acidaminovorans</name>
    <dbReference type="NCBI Taxonomy" id="525903"/>
    <lineage>
        <taxon>Bacteria</taxon>
        <taxon>Thermotogati</taxon>
        <taxon>Synergistota</taxon>
        <taxon>Synergistia</taxon>
        <taxon>Synergistales</taxon>
        <taxon>Synergistaceae</taxon>
        <taxon>Thermanaerovibrio</taxon>
    </lineage>
</organism>
<evidence type="ECO:0000313" key="6">
    <source>
        <dbReference type="Proteomes" id="UP000002030"/>
    </source>
</evidence>
<dbReference type="PANTHER" id="PTHR43534:SF1">
    <property type="entry name" value="4FE-4S CLUSTER CONTAINING PARA FAMILY ATPASE PROTEIN"/>
    <property type="match status" value="1"/>
</dbReference>
<dbReference type="PROSITE" id="PS00198">
    <property type="entry name" value="4FE4S_FER_1"/>
    <property type="match status" value="1"/>
</dbReference>